<dbReference type="Proteomes" id="UP001500392">
    <property type="component" value="Unassembled WGS sequence"/>
</dbReference>
<keyword evidence="1" id="KW-0472">Membrane</keyword>
<feature type="transmembrane region" description="Helical" evidence="1">
    <location>
        <begin position="158"/>
        <end position="179"/>
    </location>
</feature>
<dbReference type="PANTHER" id="PTHR42208">
    <property type="entry name" value="HEAVY METAL TRANSPORTER-RELATED"/>
    <property type="match status" value="1"/>
</dbReference>
<reference evidence="4" key="1">
    <citation type="journal article" date="2019" name="Int. J. Syst. Evol. Microbiol.">
        <title>The Global Catalogue of Microorganisms (GCM) 10K type strain sequencing project: providing services to taxonomists for standard genome sequencing and annotation.</title>
        <authorList>
            <consortium name="The Broad Institute Genomics Platform"/>
            <consortium name="The Broad Institute Genome Sequencing Center for Infectious Disease"/>
            <person name="Wu L."/>
            <person name="Ma J."/>
        </authorList>
    </citation>
    <scope>NUCLEOTIDE SEQUENCE [LARGE SCALE GENOMIC DNA]</scope>
    <source>
        <strain evidence="4">JCM 17304</strain>
    </source>
</reference>
<feature type="transmembrane region" description="Helical" evidence="1">
    <location>
        <begin position="106"/>
        <end position="131"/>
    </location>
</feature>
<proteinExistence type="predicted"/>
<evidence type="ECO:0000313" key="4">
    <source>
        <dbReference type="Proteomes" id="UP001500392"/>
    </source>
</evidence>
<dbReference type="Pfam" id="PF13386">
    <property type="entry name" value="DsbD_2"/>
    <property type="match status" value="1"/>
</dbReference>
<dbReference type="RefSeq" id="WP_344932311.1">
    <property type="nucleotide sequence ID" value="NZ_BAABDM010000001.1"/>
</dbReference>
<evidence type="ECO:0000256" key="1">
    <source>
        <dbReference type="SAM" id="Phobius"/>
    </source>
</evidence>
<evidence type="ECO:0000259" key="2">
    <source>
        <dbReference type="Pfam" id="PF13386"/>
    </source>
</evidence>
<name>A0ABP7WCD5_9GAMM</name>
<organism evidence="3 4">
    <name type="scientific">Zhongshania borealis</name>
    <dbReference type="NCBI Taxonomy" id="889488"/>
    <lineage>
        <taxon>Bacteria</taxon>
        <taxon>Pseudomonadati</taxon>
        <taxon>Pseudomonadota</taxon>
        <taxon>Gammaproteobacteria</taxon>
        <taxon>Cellvibrionales</taxon>
        <taxon>Spongiibacteraceae</taxon>
        <taxon>Zhongshania</taxon>
    </lineage>
</organism>
<feature type="transmembrane region" description="Helical" evidence="1">
    <location>
        <begin position="191"/>
        <end position="210"/>
    </location>
</feature>
<keyword evidence="1" id="KW-1133">Transmembrane helix</keyword>
<dbReference type="PANTHER" id="PTHR42208:SF1">
    <property type="entry name" value="HEAVY METAL TRANSPORTER"/>
    <property type="match status" value="1"/>
</dbReference>
<evidence type="ECO:0000313" key="3">
    <source>
        <dbReference type="EMBL" id="GAA4085959.1"/>
    </source>
</evidence>
<feature type="domain" description="Urease accessory protein UreH-like transmembrane" evidence="2">
    <location>
        <begin position="11"/>
        <end position="236"/>
    </location>
</feature>
<comment type="caution">
    <text evidence="3">The sequence shown here is derived from an EMBL/GenBank/DDBJ whole genome shotgun (WGS) entry which is preliminary data.</text>
</comment>
<protein>
    <submittedName>
        <fullName evidence="3">Sulfite exporter TauE/SafE family protein</fullName>
    </submittedName>
</protein>
<dbReference type="EMBL" id="BAABDM010000001">
    <property type="protein sequence ID" value="GAA4085959.1"/>
    <property type="molecule type" value="Genomic_DNA"/>
</dbReference>
<keyword evidence="1" id="KW-0812">Transmembrane</keyword>
<accession>A0ABP7WCD5</accession>
<keyword evidence="4" id="KW-1185">Reference proteome</keyword>
<sequence length="263" mass="27318">MMMPEVLSYSAAFLLGLIGSPHCVGMCGGIAGLLGASTTPPQPLHPGGAIISSTKTAANLQHIYYSVLFQLGRISSYALLGAILGGSVAAAGSLSTAQLMPISQALRILASVMLIIMALSIAGWSSIATILEQLGGRVWQKLQPVRKRLIPIDSPAKAIAIGGLWGFLPCGLIYSALAWSALSGSAIQSAILMACFGLGTAPAVLSIGSLSGGLRSAIKKPLTRYGFASLLILLALYPLYTMSSHSREHGQTMHNHQDHSTVP</sequence>
<feature type="transmembrane region" description="Helical" evidence="1">
    <location>
        <begin position="74"/>
        <end position="94"/>
    </location>
</feature>
<gene>
    <name evidence="3" type="ORF">GCM10022414_05950</name>
</gene>
<feature type="transmembrane region" description="Helical" evidence="1">
    <location>
        <begin position="222"/>
        <end position="240"/>
    </location>
</feature>
<dbReference type="InterPro" id="IPR039447">
    <property type="entry name" value="UreH-like_TM_dom"/>
</dbReference>